<keyword evidence="9" id="KW-1185">Reference proteome</keyword>
<protein>
    <recommendedName>
        <fullName evidence="5">Release factor glutamine methyltransferase</fullName>
        <shortName evidence="5">RF MTase</shortName>
        <ecNumber evidence="5">2.1.1.297</ecNumber>
    </recommendedName>
    <alternativeName>
        <fullName evidence="5">N5-glutamine methyltransferase PrmC</fullName>
    </alternativeName>
    <alternativeName>
        <fullName evidence="5">Protein-(glutamine-N5) MTase PrmC</fullName>
    </alternativeName>
    <alternativeName>
        <fullName evidence="5">Protein-glutamine N-methyltransferase PrmC</fullName>
    </alternativeName>
</protein>
<evidence type="ECO:0000256" key="3">
    <source>
        <dbReference type="ARBA" id="ARBA00022691"/>
    </source>
</evidence>
<dbReference type="GO" id="GO:0032259">
    <property type="term" value="P:methylation"/>
    <property type="evidence" value="ECO:0007669"/>
    <property type="project" value="UniProtKB-KW"/>
</dbReference>
<gene>
    <name evidence="5" type="primary">prmC</name>
    <name evidence="8" type="ORF">SAMN05216257_102527</name>
</gene>
<dbReference type="GO" id="GO:0003676">
    <property type="term" value="F:nucleic acid binding"/>
    <property type="evidence" value="ECO:0007669"/>
    <property type="project" value="InterPro"/>
</dbReference>
<dbReference type="EC" id="2.1.1.297" evidence="5"/>
<dbReference type="Pfam" id="PF05175">
    <property type="entry name" value="MTS"/>
    <property type="match status" value="1"/>
</dbReference>
<evidence type="ECO:0000259" key="6">
    <source>
        <dbReference type="Pfam" id="PF05175"/>
    </source>
</evidence>
<sequence>MSEMTGTEALARATRRLAAAGVEGPERDARILLAHALGVDRGRLLLALPAPLPAEALERFEAAVSARAARQPVAQITGQRLFRGLRLKVTPDVLDPRPETETLVEVALAAPFGRVLDLGTGSGAILLALLAERPGATGLGIDISDAALAVARENAEVLGLAQRAAFRRADWWEGVEGRFDLIVSNPPYIAAEEVARLAPETRDWEPRQALTPGADALAAYRVIAAGAPAHLAPGGRLIVETGAGQAEAVAGILAGAGLMRARIVKDLDGRGRVVEVRSVA</sequence>
<dbReference type="Pfam" id="PF17827">
    <property type="entry name" value="PrmC_N"/>
    <property type="match status" value="1"/>
</dbReference>
<name>A0A1G9BGD0_9RHOB</name>
<dbReference type="AlphaFoldDB" id="A0A1G9BGD0"/>
<dbReference type="InterPro" id="IPR002052">
    <property type="entry name" value="DNA_methylase_N6_adenine_CS"/>
</dbReference>
<comment type="function">
    <text evidence="5">Methylates the class 1 translation termination release factors RF1/PrfA and RF2/PrfB on the glutamine residue of the universally conserved GGQ motif.</text>
</comment>
<dbReference type="InterPro" id="IPR019874">
    <property type="entry name" value="RF_methyltr_PrmC"/>
</dbReference>
<evidence type="ECO:0000256" key="5">
    <source>
        <dbReference type="HAMAP-Rule" id="MF_02126"/>
    </source>
</evidence>
<dbReference type="GO" id="GO:0102559">
    <property type="term" value="F:peptide chain release factor N(5)-glutamine methyltransferase activity"/>
    <property type="evidence" value="ECO:0007669"/>
    <property type="project" value="UniProtKB-EC"/>
</dbReference>
<keyword evidence="3 5" id="KW-0949">S-adenosyl-L-methionine</keyword>
<dbReference type="NCBIfam" id="TIGR03534">
    <property type="entry name" value="RF_mod_PrmC"/>
    <property type="match status" value="1"/>
</dbReference>
<dbReference type="Gene3D" id="1.10.8.10">
    <property type="entry name" value="DNA helicase RuvA subunit, C-terminal domain"/>
    <property type="match status" value="1"/>
</dbReference>
<reference evidence="9" key="1">
    <citation type="submission" date="2016-10" db="EMBL/GenBank/DDBJ databases">
        <authorList>
            <person name="Varghese N."/>
            <person name="Submissions S."/>
        </authorList>
    </citation>
    <scope>NUCLEOTIDE SEQUENCE [LARGE SCALE GENOMIC DNA]</scope>
    <source>
        <strain evidence="9">CGMCC 1.10789</strain>
    </source>
</reference>
<evidence type="ECO:0000256" key="1">
    <source>
        <dbReference type="ARBA" id="ARBA00022603"/>
    </source>
</evidence>
<comment type="similarity">
    <text evidence="5">Belongs to the protein N5-glutamine methyltransferase family. PrmC subfamily.</text>
</comment>
<feature type="binding site" evidence="5">
    <location>
        <begin position="119"/>
        <end position="123"/>
    </location>
    <ligand>
        <name>S-adenosyl-L-methionine</name>
        <dbReference type="ChEBI" id="CHEBI:59789"/>
    </ligand>
</feature>
<feature type="binding site" evidence="5">
    <location>
        <position position="171"/>
    </location>
    <ligand>
        <name>S-adenosyl-L-methionine</name>
        <dbReference type="ChEBI" id="CHEBI:59789"/>
    </ligand>
</feature>
<dbReference type="InterPro" id="IPR050320">
    <property type="entry name" value="N5-glutamine_MTase"/>
</dbReference>
<keyword evidence="2 5" id="KW-0808">Transferase</keyword>
<evidence type="ECO:0000259" key="7">
    <source>
        <dbReference type="Pfam" id="PF17827"/>
    </source>
</evidence>
<dbReference type="SUPFAM" id="SSF53335">
    <property type="entry name" value="S-adenosyl-L-methionine-dependent methyltransferases"/>
    <property type="match status" value="1"/>
</dbReference>
<dbReference type="Gene3D" id="3.40.50.150">
    <property type="entry name" value="Vaccinia Virus protein VP39"/>
    <property type="match status" value="1"/>
</dbReference>
<organism evidence="8 9">
    <name type="scientific">Meinhardsimonia xiamenensis</name>
    <dbReference type="NCBI Taxonomy" id="990712"/>
    <lineage>
        <taxon>Bacteria</taxon>
        <taxon>Pseudomonadati</taxon>
        <taxon>Pseudomonadota</taxon>
        <taxon>Alphaproteobacteria</taxon>
        <taxon>Rhodobacterales</taxon>
        <taxon>Paracoccaceae</taxon>
        <taxon>Meinhardsimonia</taxon>
    </lineage>
</organism>
<dbReference type="InterPro" id="IPR004556">
    <property type="entry name" value="HemK-like"/>
</dbReference>
<feature type="binding site" evidence="5">
    <location>
        <position position="142"/>
    </location>
    <ligand>
        <name>S-adenosyl-L-methionine</name>
        <dbReference type="ChEBI" id="CHEBI:59789"/>
    </ligand>
</feature>
<evidence type="ECO:0000313" key="9">
    <source>
        <dbReference type="Proteomes" id="UP000199328"/>
    </source>
</evidence>
<evidence type="ECO:0000256" key="4">
    <source>
        <dbReference type="ARBA" id="ARBA00048391"/>
    </source>
</evidence>
<dbReference type="CDD" id="cd02440">
    <property type="entry name" value="AdoMet_MTases"/>
    <property type="match status" value="1"/>
</dbReference>
<keyword evidence="1 5" id="KW-0489">Methyltransferase</keyword>
<dbReference type="EMBL" id="FNFV01000002">
    <property type="protein sequence ID" value="SDK38260.1"/>
    <property type="molecule type" value="Genomic_DNA"/>
</dbReference>
<dbReference type="PROSITE" id="PS00092">
    <property type="entry name" value="N6_MTASE"/>
    <property type="match status" value="1"/>
</dbReference>
<feature type="binding site" evidence="5">
    <location>
        <position position="185"/>
    </location>
    <ligand>
        <name>S-adenosyl-L-methionine</name>
        <dbReference type="ChEBI" id="CHEBI:59789"/>
    </ligand>
</feature>
<dbReference type="InterPro" id="IPR040758">
    <property type="entry name" value="PrmC_N"/>
</dbReference>
<feature type="binding site" evidence="5">
    <location>
        <begin position="185"/>
        <end position="188"/>
    </location>
    <ligand>
        <name>substrate</name>
    </ligand>
</feature>
<dbReference type="Proteomes" id="UP000199328">
    <property type="component" value="Unassembled WGS sequence"/>
</dbReference>
<proteinExistence type="inferred from homology"/>
<feature type="domain" description="Release factor glutamine methyltransferase N-terminal" evidence="7">
    <location>
        <begin position="8"/>
        <end position="78"/>
    </location>
</feature>
<accession>A0A1G9BGD0</accession>
<dbReference type="HAMAP" id="MF_02126">
    <property type="entry name" value="RF_methyltr_PrmC"/>
    <property type="match status" value="1"/>
</dbReference>
<dbReference type="NCBIfam" id="TIGR00536">
    <property type="entry name" value="hemK_fam"/>
    <property type="match status" value="1"/>
</dbReference>
<evidence type="ECO:0000313" key="8">
    <source>
        <dbReference type="EMBL" id="SDK38260.1"/>
    </source>
</evidence>
<dbReference type="PANTHER" id="PTHR18895:SF74">
    <property type="entry name" value="MTRF1L RELEASE FACTOR GLUTAMINE METHYLTRANSFERASE"/>
    <property type="match status" value="1"/>
</dbReference>
<dbReference type="InterPro" id="IPR029063">
    <property type="entry name" value="SAM-dependent_MTases_sf"/>
</dbReference>
<comment type="catalytic activity">
    <reaction evidence="4 5">
        <text>L-glutaminyl-[peptide chain release factor] + S-adenosyl-L-methionine = N(5)-methyl-L-glutaminyl-[peptide chain release factor] + S-adenosyl-L-homocysteine + H(+)</text>
        <dbReference type="Rhea" id="RHEA:42896"/>
        <dbReference type="Rhea" id="RHEA-COMP:10271"/>
        <dbReference type="Rhea" id="RHEA-COMP:10272"/>
        <dbReference type="ChEBI" id="CHEBI:15378"/>
        <dbReference type="ChEBI" id="CHEBI:30011"/>
        <dbReference type="ChEBI" id="CHEBI:57856"/>
        <dbReference type="ChEBI" id="CHEBI:59789"/>
        <dbReference type="ChEBI" id="CHEBI:61891"/>
        <dbReference type="EC" id="2.1.1.297"/>
    </reaction>
</comment>
<evidence type="ECO:0000256" key="2">
    <source>
        <dbReference type="ARBA" id="ARBA00022679"/>
    </source>
</evidence>
<dbReference type="STRING" id="990712.SAMN05216257_102527"/>
<feature type="domain" description="Methyltransferase small" evidence="6">
    <location>
        <begin position="100"/>
        <end position="194"/>
    </location>
</feature>
<dbReference type="PANTHER" id="PTHR18895">
    <property type="entry name" value="HEMK METHYLTRANSFERASE"/>
    <property type="match status" value="1"/>
</dbReference>
<dbReference type="InterPro" id="IPR007848">
    <property type="entry name" value="Small_mtfrase_dom"/>
</dbReference>